<feature type="region of interest" description="Disordered" evidence="1">
    <location>
        <begin position="80"/>
        <end position="130"/>
    </location>
</feature>
<reference evidence="2" key="1">
    <citation type="submission" date="2018-05" db="EMBL/GenBank/DDBJ databases">
        <authorList>
            <person name="Lanie J.A."/>
            <person name="Ng W.-L."/>
            <person name="Kazmierczak K.M."/>
            <person name="Andrzejewski T.M."/>
            <person name="Davidsen T.M."/>
            <person name="Wayne K.J."/>
            <person name="Tettelin H."/>
            <person name="Glass J.I."/>
            <person name="Rusch D."/>
            <person name="Podicherti R."/>
            <person name="Tsui H.-C.T."/>
            <person name="Winkler M.E."/>
        </authorList>
    </citation>
    <scope>NUCLEOTIDE SEQUENCE</scope>
</reference>
<evidence type="ECO:0000313" key="2">
    <source>
        <dbReference type="EMBL" id="SVE27118.1"/>
    </source>
</evidence>
<organism evidence="2">
    <name type="scientific">marine metagenome</name>
    <dbReference type="NCBI Taxonomy" id="408172"/>
    <lineage>
        <taxon>unclassified sequences</taxon>
        <taxon>metagenomes</taxon>
        <taxon>ecological metagenomes</taxon>
    </lineage>
</organism>
<sequence length="181" mass="19694">MPFLRFSRDERGYENTYLCHTFRRGDGPARLRVLYWFRTPPGVKVGRAALTPDAIRSIEESNPELRFDWDAILKVKPPSAPTVERVGRGERTRATRGQSRAVGGKNPQNADSPSGEAADPEPEANHTEVSVSVEGEVVGATTGEDAWDAGLPASEEGTDEVSNKHIVIGLTDAEGLARLRA</sequence>
<protein>
    <submittedName>
        <fullName evidence="2">Uncharacterized protein</fullName>
    </submittedName>
</protein>
<proteinExistence type="predicted"/>
<dbReference type="AlphaFoldDB" id="A0A383C699"/>
<evidence type="ECO:0000256" key="1">
    <source>
        <dbReference type="SAM" id="MobiDB-lite"/>
    </source>
</evidence>
<gene>
    <name evidence="2" type="ORF">METZ01_LOCUS479972</name>
</gene>
<dbReference type="EMBL" id="UINC01205782">
    <property type="protein sequence ID" value="SVE27118.1"/>
    <property type="molecule type" value="Genomic_DNA"/>
</dbReference>
<feature type="non-terminal residue" evidence="2">
    <location>
        <position position="181"/>
    </location>
</feature>
<accession>A0A383C699</accession>
<name>A0A383C699_9ZZZZ</name>